<organism evidence="2 3">
    <name type="scientific">Mollisia scopiformis</name>
    <name type="common">Conifer needle endophyte fungus</name>
    <name type="synonym">Phialocephala scopiformis</name>
    <dbReference type="NCBI Taxonomy" id="149040"/>
    <lineage>
        <taxon>Eukaryota</taxon>
        <taxon>Fungi</taxon>
        <taxon>Dikarya</taxon>
        <taxon>Ascomycota</taxon>
        <taxon>Pezizomycotina</taxon>
        <taxon>Leotiomycetes</taxon>
        <taxon>Helotiales</taxon>
        <taxon>Mollisiaceae</taxon>
        <taxon>Mollisia</taxon>
    </lineage>
</organism>
<dbReference type="KEGG" id="psco:LY89DRAFT_556682"/>
<accession>A0A194XC31</accession>
<sequence>PTRLINIRKFPHVFLEHFPDSSSFSGEYVYLSFNWGKVQPQRTMISTLEDHLEDLGFDQLPQTFKDGIELASFLAISYIWIDALCVIQDSAEDWQREAGRMGNYIRNAACVVSALAS</sequence>
<dbReference type="Proteomes" id="UP000070700">
    <property type="component" value="Unassembled WGS sequence"/>
</dbReference>
<feature type="non-terminal residue" evidence="2">
    <location>
        <position position="117"/>
    </location>
</feature>
<dbReference type="EMBL" id="KQ947414">
    <property type="protein sequence ID" value="KUJ17716.1"/>
    <property type="molecule type" value="Genomic_DNA"/>
</dbReference>
<feature type="domain" description="Heterokaryon incompatibility" evidence="1">
    <location>
        <begin position="28"/>
        <end position="116"/>
    </location>
</feature>
<dbReference type="GeneID" id="28818106"/>
<reference evidence="2 3" key="1">
    <citation type="submission" date="2015-10" db="EMBL/GenBank/DDBJ databases">
        <title>Full genome of DAOMC 229536 Phialocephala scopiformis, a fungal endophyte of spruce producing the potent anti-insectan compound rugulosin.</title>
        <authorList>
            <consortium name="DOE Joint Genome Institute"/>
            <person name="Walker A.K."/>
            <person name="Frasz S.L."/>
            <person name="Seifert K.A."/>
            <person name="Miller J.D."/>
            <person name="Mondo S.J."/>
            <person name="Labutti K."/>
            <person name="Lipzen A."/>
            <person name="Dockter R."/>
            <person name="Kennedy M."/>
            <person name="Grigoriev I.V."/>
            <person name="Spatafora J.W."/>
        </authorList>
    </citation>
    <scope>NUCLEOTIDE SEQUENCE [LARGE SCALE GENOMIC DNA]</scope>
    <source>
        <strain evidence="2 3">CBS 120377</strain>
    </source>
</reference>
<feature type="non-terminal residue" evidence="2">
    <location>
        <position position="1"/>
    </location>
</feature>
<protein>
    <submittedName>
        <fullName evidence="2">HET-domain-containing protein</fullName>
    </submittedName>
</protein>
<keyword evidence="3" id="KW-1185">Reference proteome</keyword>
<dbReference type="STRING" id="149040.A0A194XC31"/>
<evidence type="ECO:0000259" key="1">
    <source>
        <dbReference type="Pfam" id="PF06985"/>
    </source>
</evidence>
<dbReference type="Pfam" id="PF06985">
    <property type="entry name" value="HET"/>
    <property type="match status" value="1"/>
</dbReference>
<name>A0A194XC31_MOLSC</name>
<gene>
    <name evidence="2" type="ORF">LY89DRAFT_556682</name>
</gene>
<dbReference type="InterPro" id="IPR010730">
    <property type="entry name" value="HET"/>
</dbReference>
<evidence type="ECO:0000313" key="3">
    <source>
        <dbReference type="Proteomes" id="UP000070700"/>
    </source>
</evidence>
<dbReference type="AlphaFoldDB" id="A0A194XC31"/>
<dbReference type="InParanoid" id="A0A194XC31"/>
<evidence type="ECO:0000313" key="2">
    <source>
        <dbReference type="EMBL" id="KUJ17716.1"/>
    </source>
</evidence>
<dbReference type="PANTHER" id="PTHR33112">
    <property type="entry name" value="DOMAIN PROTEIN, PUTATIVE-RELATED"/>
    <property type="match status" value="1"/>
</dbReference>
<dbReference type="RefSeq" id="XP_018072071.1">
    <property type="nucleotide sequence ID" value="XM_018208380.1"/>
</dbReference>
<dbReference type="PANTHER" id="PTHR33112:SF10">
    <property type="entry name" value="TOL"/>
    <property type="match status" value="1"/>
</dbReference>
<dbReference type="OrthoDB" id="5125733at2759"/>
<proteinExistence type="predicted"/>